<reference evidence="10 11" key="1">
    <citation type="journal article" date="2010" name="Proc. Natl. Acad. Sci. U.S.A.">
        <title>Insights into evolution of multicellular fungi from the assembled chromosomes of the mushroom Coprinopsis cinerea (Coprinus cinereus).</title>
        <authorList>
            <person name="Stajich J.E."/>
            <person name="Wilke S.K."/>
            <person name="Ahren D."/>
            <person name="Au C.H."/>
            <person name="Birren B.W."/>
            <person name="Borodovsky M."/>
            <person name="Burns C."/>
            <person name="Canback B."/>
            <person name="Casselton L.A."/>
            <person name="Cheng C.K."/>
            <person name="Deng J."/>
            <person name="Dietrich F.S."/>
            <person name="Fargo D.C."/>
            <person name="Farman M.L."/>
            <person name="Gathman A.C."/>
            <person name="Goldberg J."/>
            <person name="Guigo R."/>
            <person name="Hoegger P.J."/>
            <person name="Hooker J.B."/>
            <person name="Huggins A."/>
            <person name="James T.Y."/>
            <person name="Kamada T."/>
            <person name="Kilaru S."/>
            <person name="Kodira C."/>
            <person name="Kues U."/>
            <person name="Kupfer D."/>
            <person name="Kwan H.S."/>
            <person name="Lomsadze A."/>
            <person name="Li W."/>
            <person name="Lilly W.W."/>
            <person name="Ma L.J."/>
            <person name="Mackey A.J."/>
            <person name="Manning G."/>
            <person name="Martin F."/>
            <person name="Muraguchi H."/>
            <person name="Natvig D.O."/>
            <person name="Palmerini H."/>
            <person name="Ramesh M.A."/>
            <person name="Rehmeyer C.J."/>
            <person name="Roe B.A."/>
            <person name="Shenoy N."/>
            <person name="Stanke M."/>
            <person name="Ter-Hovhannisyan V."/>
            <person name="Tunlid A."/>
            <person name="Velagapudi R."/>
            <person name="Vision T.J."/>
            <person name="Zeng Q."/>
            <person name="Zolan M.E."/>
            <person name="Pukkila P.J."/>
        </authorList>
    </citation>
    <scope>NUCLEOTIDE SEQUENCE [LARGE SCALE GENOMIC DNA]</scope>
    <source>
        <strain evidence="11">Okayama-7 / 130 / ATCC MYA-4618 / FGSC 9003</strain>
    </source>
</reference>
<dbReference type="RefSeq" id="XP_001837223.1">
    <property type="nucleotide sequence ID" value="XM_001837171.2"/>
</dbReference>
<evidence type="ECO:0000256" key="7">
    <source>
        <dbReference type="SAM" id="Phobius"/>
    </source>
</evidence>
<dbReference type="InterPro" id="IPR052606">
    <property type="entry name" value="DnaJ_domain_protein"/>
</dbReference>
<keyword evidence="1 7" id="KW-0812">Transmembrane</keyword>
<evidence type="ECO:0000313" key="11">
    <source>
        <dbReference type="Proteomes" id="UP000001861"/>
    </source>
</evidence>
<dbReference type="VEuPathDB" id="FungiDB:CC1G_00359"/>
<dbReference type="STRING" id="240176.A8NXN9"/>
<feature type="transmembrane region" description="Helical" evidence="7">
    <location>
        <begin position="129"/>
        <end position="148"/>
    </location>
</feature>
<dbReference type="PRINTS" id="PR00625">
    <property type="entry name" value="JDOMAIN"/>
</dbReference>
<keyword evidence="3 7" id="KW-1133">Transmembrane helix</keyword>
<dbReference type="FunCoup" id="A8NXN9">
    <property type="interactions" value="81"/>
</dbReference>
<dbReference type="InterPro" id="IPR036869">
    <property type="entry name" value="J_dom_sf"/>
</dbReference>
<dbReference type="SMART" id="SM00271">
    <property type="entry name" value="DnaJ"/>
    <property type="match status" value="1"/>
</dbReference>
<protein>
    <recommendedName>
        <fullName evidence="9">J domain-containing protein</fullName>
    </recommendedName>
</protein>
<dbReference type="AlphaFoldDB" id="A8NXN9"/>
<evidence type="ECO:0000256" key="1">
    <source>
        <dbReference type="ARBA" id="ARBA00022692"/>
    </source>
</evidence>
<comment type="caution">
    <text evidence="10">The sequence shown here is derived from an EMBL/GenBank/DDBJ whole genome shotgun (WGS) entry which is preliminary data.</text>
</comment>
<feature type="signal peptide" evidence="8">
    <location>
        <begin position="1"/>
        <end position="20"/>
    </location>
</feature>
<feature type="domain" description="J" evidence="9">
    <location>
        <begin position="44"/>
        <end position="109"/>
    </location>
</feature>
<feature type="compositionally biased region" description="Acidic residues" evidence="6">
    <location>
        <begin position="261"/>
        <end position="275"/>
    </location>
</feature>
<keyword evidence="11" id="KW-1185">Reference proteome</keyword>
<dbReference type="OrthoDB" id="413400at2759"/>
<dbReference type="InterPro" id="IPR001623">
    <property type="entry name" value="DnaJ_domain"/>
</dbReference>
<dbReference type="PROSITE" id="PS50076">
    <property type="entry name" value="DNAJ_2"/>
    <property type="match status" value="1"/>
</dbReference>
<evidence type="ECO:0000256" key="3">
    <source>
        <dbReference type="ARBA" id="ARBA00022989"/>
    </source>
</evidence>
<feature type="chain" id="PRO_5002727526" description="J domain-containing protein" evidence="8">
    <location>
        <begin position="21"/>
        <end position="319"/>
    </location>
</feature>
<dbReference type="GeneID" id="6013779"/>
<dbReference type="EMBL" id="AACS02000005">
    <property type="protein sequence ID" value="EAU84840.1"/>
    <property type="molecule type" value="Genomic_DNA"/>
</dbReference>
<evidence type="ECO:0000256" key="2">
    <source>
        <dbReference type="ARBA" id="ARBA00022729"/>
    </source>
</evidence>
<dbReference type="GO" id="GO:0012505">
    <property type="term" value="C:endomembrane system"/>
    <property type="evidence" value="ECO:0007669"/>
    <property type="project" value="UniProtKB-SubCell"/>
</dbReference>
<organism evidence="10 11">
    <name type="scientific">Coprinopsis cinerea (strain Okayama-7 / 130 / ATCC MYA-4618 / FGSC 9003)</name>
    <name type="common">Inky cap fungus</name>
    <name type="synonym">Hormographiella aspergillata</name>
    <dbReference type="NCBI Taxonomy" id="240176"/>
    <lineage>
        <taxon>Eukaryota</taxon>
        <taxon>Fungi</taxon>
        <taxon>Dikarya</taxon>
        <taxon>Basidiomycota</taxon>
        <taxon>Agaricomycotina</taxon>
        <taxon>Agaricomycetes</taxon>
        <taxon>Agaricomycetidae</taxon>
        <taxon>Agaricales</taxon>
        <taxon>Agaricineae</taxon>
        <taxon>Psathyrellaceae</taxon>
        <taxon>Coprinopsis</taxon>
    </lineage>
</organism>
<dbReference type="SUPFAM" id="SSF46565">
    <property type="entry name" value="Chaperone J-domain"/>
    <property type="match status" value="1"/>
</dbReference>
<dbReference type="InParanoid" id="A8NXN9"/>
<evidence type="ECO:0000256" key="4">
    <source>
        <dbReference type="ARBA" id="ARBA00023136"/>
    </source>
</evidence>
<keyword evidence="4 7" id="KW-0472">Membrane</keyword>
<dbReference type="OMA" id="RRYDYFY"/>
<evidence type="ECO:0000313" key="10">
    <source>
        <dbReference type="EMBL" id="EAU84840.1"/>
    </source>
</evidence>
<gene>
    <name evidence="10" type="ORF">CC1G_00359</name>
</gene>
<dbReference type="Gene3D" id="1.10.287.110">
    <property type="entry name" value="DnaJ domain"/>
    <property type="match status" value="1"/>
</dbReference>
<dbReference type="Proteomes" id="UP000001861">
    <property type="component" value="Unassembled WGS sequence"/>
</dbReference>
<accession>A8NXN9</accession>
<name>A8NXN9_COPC7</name>
<dbReference type="PANTHER" id="PTHR44653">
    <property type="entry name" value="DNAJ HOMOLOG SUBFAMILY C MEMBER 1"/>
    <property type="match status" value="1"/>
</dbReference>
<feature type="compositionally biased region" description="Basic residues" evidence="6">
    <location>
        <begin position="309"/>
        <end position="319"/>
    </location>
</feature>
<sequence>MKLFAIAFALLAVLATSVFAWDNLDHEIFDMVSELEAAEGKGTTFYSWLEVPNTATTSEIAKAYRKKSIVLHPDKNPGVKGVHERFARLGKISTILRDKEKRERYDFFYKNGVPKWRGTGYYYSRFRPGLGTVLIFLVILTSSLQYLVQNLNYKRDLARIETITSKAKAVAWGPKLVPLTGQRKVRVNLGDAHDEDGNVYDSRWIDMVVDGNDVYMLDDNGDQILINADTATAPGITRTWFISLVKALIFKVIGKSSDSDSATEQELAADEDNDDVSSATGSDAPGSNSGTSTPNGSLKGGHLAATKAGGKRRKAVKKR</sequence>
<comment type="subcellular location">
    <subcellularLocation>
        <location evidence="5">Endomembrane system</location>
        <topology evidence="5">Single-pass membrane protein</topology>
    </subcellularLocation>
</comment>
<keyword evidence="2 8" id="KW-0732">Signal</keyword>
<evidence type="ECO:0000259" key="9">
    <source>
        <dbReference type="PROSITE" id="PS50076"/>
    </source>
</evidence>
<evidence type="ECO:0000256" key="5">
    <source>
        <dbReference type="ARBA" id="ARBA00037847"/>
    </source>
</evidence>
<feature type="compositionally biased region" description="Low complexity" evidence="6">
    <location>
        <begin position="285"/>
        <end position="297"/>
    </location>
</feature>
<evidence type="ECO:0000256" key="8">
    <source>
        <dbReference type="SAM" id="SignalP"/>
    </source>
</evidence>
<dbReference type="KEGG" id="cci:CC1G_00359"/>
<dbReference type="CDD" id="cd06257">
    <property type="entry name" value="DnaJ"/>
    <property type="match status" value="1"/>
</dbReference>
<feature type="region of interest" description="Disordered" evidence="6">
    <location>
        <begin position="260"/>
        <end position="319"/>
    </location>
</feature>
<dbReference type="PANTHER" id="PTHR44653:SF2">
    <property type="entry name" value="DNAJ HOMOLOG SUBFAMILY C MEMBER 1"/>
    <property type="match status" value="1"/>
</dbReference>
<evidence type="ECO:0000256" key="6">
    <source>
        <dbReference type="SAM" id="MobiDB-lite"/>
    </source>
</evidence>
<dbReference type="Pfam" id="PF00226">
    <property type="entry name" value="DnaJ"/>
    <property type="match status" value="1"/>
</dbReference>
<dbReference type="eggNOG" id="KOG0724">
    <property type="taxonomic scope" value="Eukaryota"/>
</dbReference>
<proteinExistence type="predicted"/>